<dbReference type="EMBL" id="JAOSHN010000004">
    <property type="protein sequence ID" value="MCU7378930.1"/>
    <property type="molecule type" value="Genomic_DNA"/>
</dbReference>
<accession>A0A9J6QS26</accession>
<organism evidence="1 2">
    <name type="scientific">Hominibacterium faecale</name>
    <dbReference type="NCBI Taxonomy" id="2839743"/>
    <lineage>
        <taxon>Bacteria</taxon>
        <taxon>Bacillati</taxon>
        <taxon>Bacillota</taxon>
        <taxon>Clostridia</taxon>
        <taxon>Peptostreptococcales</taxon>
        <taxon>Anaerovoracaceae</taxon>
        <taxon>Hominibacterium</taxon>
    </lineage>
</organism>
<sequence>MDIIIRNLEKRTVVALDDLAIAQRKSRNEYLKEQLTLLANRPILQEQEERYQSLLEQALAVIKENTQVIEKLMR</sequence>
<gene>
    <name evidence="1" type="ORF">OBO34_11240</name>
</gene>
<dbReference type="Proteomes" id="UP001065549">
    <property type="component" value="Unassembled WGS sequence"/>
</dbReference>
<protein>
    <submittedName>
        <fullName evidence="1">Uncharacterized protein</fullName>
    </submittedName>
</protein>
<keyword evidence="2" id="KW-1185">Reference proteome</keyword>
<dbReference type="RefSeq" id="WP_269478532.1">
    <property type="nucleotide sequence ID" value="NZ_JAOSHN010000004.1"/>
</dbReference>
<reference evidence="1" key="1">
    <citation type="submission" date="2022-09" db="EMBL/GenBank/DDBJ databases">
        <title>Culturomic study of gut microbiota in children with autism spectrum disorder.</title>
        <authorList>
            <person name="Efimov B.A."/>
            <person name="Chaplin A.V."/>
            <person name="Sokolova S.R."/>
            <person name="Pikina A.P."/>
            <person name="Korzhanova M."/>
            <person name="Belova V."/>
            <person name="Korostin D."/>
        </authorList>
    </citation>
    <scope>NUCLEOTIDE SEQUENCE</scope>
    <source>
        <strain evidence="1">ASD5510</strain>
    </source>
</reference>
<comment type="caution">
    <text evidence="1">The sequence shown here is derived from an EMBL/GenBank/DDBJ whole genome shotgun (WGS) entry which is preliminary data.</text>
</comment>
<evidence type="ECO:0000313" key="2">
    <source>
        <dbReference type="Proteomes" id="UP001065549"/>
    </source>
</evidence>
<name>A0A9J6QS26_9FIRM</name>
<evidence type="ECO:0000313" key="1">
    <source>
        <dbReference type="EMBL" id="MCU7378930.1"/>
    </source>
</evidence>
<proteinExistence type="predicted"/>
<dbReference type="AlphaFoldDB" id="A0A9J6QS26"/>